<evidence type="ECO:0000259" key="6">
    <source>
        <dbReference type="Pfam" id="PF02631"/>
    </source>
</evidence>
<dbReference type="Gene3D" id="1.10.10.10">
    <property type="entry name" value="Winged helix-like DNA-binding domain superfamily/Winged helix DNA-binding domain"/>
    <property type="match status" value="2"/>
</dbReference>
<evidence type="ECO:0000259" key="7">
    <source>
        <dbReference type="Pfam" id="PF21982"/>
    </source>
</evidence>
<accession>A0A8J6Y5Q9</accession>
<dbReference type="InterPro" id="IPR053924">
    <property type="entry name" value="RecX_HTH_2nd"/>
</dbReference>
<organism evidence="8 9">
    <name type="scientific">Candidatus Polarisedimenticola svalbardensis</name>
    <dbReference type="NCBI Taxonomy" id="2886004"/>
    <lineage>
        <taxon>Bacteria</taxon>
        <taxon>Pseudomonadati</taxon>
        <taxon>Acidobacteriota</taxon>
        <taxon>Candidatus Polarisedimenticolia</taxon>
        <taxon>Candidatus Polarisedimenticolales</taxon>
        <taxon>Candidatus Polarisedimenticolaceae</taxon>
        <taxon>Candidatus Polarisedimenticola</taxon>
    </lineage>
</organism>
<comment type="function">
    <text evidence="5">Modulates RecA activity.</text>
</comment>
<reference evidence="8 9" key="1">
    <citation type="submission" date="2020-08" db="EMBL/GenBank/DDBJ databases">
        <title>Acidobacteriota in marine sediments use diverse sulfur dissimilation pathways.</title>
        <authorList>
            <person name="Wasmund K."/>
        </authorList>
    </citation>
    <scope>NUCLEOTIDE SEQUENCE [LARGE SCALE GENOMIC DNA]</scope>
    <source>
        <strain evidence="8">MAG AM4</strain>
    </source>
</reference>
<dbReference type="GO" id="GO:0005737">
    <property type="term" value="C:cytoplasm"/>
    <property type="evidence" value="ECO:0007669"/>
    <property type="project" value="UniProtKB-SubCell"/>
</dbReference>
<evidence type="ECO:0000256" key="3">
    <source>
        <dbReference type="ARBA" id="ARBA00018111"/>
    </source>
</evidence>
<dbReference type="GO" id="GO:0006282">
    <property type="term" value="P:regulation of DNA repair"/>
    <property type="evidence" value="ECO:0007669"/>
    <property type="project" value="UniProtKB-UniRule"/>
</dbReference>
<comment type="caution">
    <text evidence="8">The sequence shown here is derived from an EMBL/GenBank/DDBJ whole genome shotgun (WGS) entry which is preliminary data.</text>
</comment>
<dbReference type="Proteomes" id="UP000648239">
    <property type="component" value="Unassembled WGS sequence"/>
</dbReference>
<dbReference type="Pfam" id="PF02631">
    <property type="entry name" value="RecX_HTH2"/>
    <property type="match status" value="1"/>
</dbReference>
<keyword evidence="4 5" id="KW-0963">Cytoplasm</keyword>
<evidence type="ECO:0000313" key="9">
    <source>
        <dbReference type="Proteomes" id="UP000648239"/>
    </source>
</evidence>
<name>A0A8J6Y5Q9_9BACT</name>
<protein>
    <recommendedName>
        <fullName evidence="3 5">Regulatory protein RecX</fullName>
    </recommendedName>
</protein>
<comment type="similarity">
    <text evidence="2 5">Belongs to the RecX family.</text>
</comment>
<dbReference type="InterPro" id="IPR036388">
    <property type="entry name" value="WH-like_DNA-bd_sf"/>
</dbReference>
<dbReference type="EMBL" id="JACXWD010000013">
    <property type="protein sequence ID" value="MBD3867625.1"/>
    <property type="molecule type" value="Genomic_DNA"/>
</dbReference>
<dbReference type="Pfam" id="PF21982">
    <property type="entry name" value="RecX_HTH1"/>
    <property type="match status" value="1"/>
</dbReference>
<gene>
    <name evidence="5" type="primary">recX</name>
    <name evidence="8" type="ORF">IFK94_05825</name>
</gene>
<dbReference type="InterPro" id="IPR053926">
    <property type="entry name" value="RecX_HTH_1st"/>
</dbReference>
<evidence type="ECO:0000256" key="4">
    <source>
        <dbReference type="ARBA" id="ARBA00022490"/>
    </source>
</evidence>
<comment type="subcellular location">
    <subcellularLocation>
        <location evidence="1 5">Cytoplasm</location>
    </subcellularLocation>
</comment>
<feature type="domain" description="RecX first three-helical" evidence="7">
    <location>
        <begin position="10"/>
        <end position="46"/>
    </location>
</feature>
<feature type="domain" description="RecX second three-helical" evidence="6">
    <location>
        <begin position="53"/>
        <end position="94"/>
    </location>
</feature>
<dbReference type="InterPro" id="IPR003783">
    <property type="entry name" value="Regulatory_RecX"/>
</dbReference>
<evidence type="ECO:0000256" key="2">
    <source>
        <dbReference type="ARBA" id="ARBA00009695"/>
    </source>
</evidence>
<dbReference type="HAMAP" id="MF_01114">
    <property type="entry name" value="RecX"/>
    <property type="match status" value="1"/>
</dbReference>
<proteinExistence type="inferred from homology"/>
<evidence type="ECO:0000256" key="5">
    <source>
        <dbReference type="HAMAP-Rule" id="MF_01114"/>
    </source>
</evidence>
<dbReference type="PANTHER" id="PTHR33602:SF1">
    <property type="entry name" value="REGULATORY PROTEIN RECX FAMILY PROTEIN"/>
    <property type="match status" value="1"/>
</dbReference>
<evidence type="ECO:0000256" key="1">
    <source>
        <dbReference type="ARBA" id="ARBA00004496"/>
    </source>
</evidence>
<dbReference type="PANTHER" id="PTHR33602">
    <property type="entry name" value="REGULATORY PROTEIN RECX FAMILY PROTEIN"/>
    <property type="match status" value="1"/>
</dbReference>
<dbReference type="AlphaFoldDB" id="A0A8J6Y5Q9"/>
<sequence length="165" mass="19012">MADRSNPYVEAVRRLCRRPLTVREIRDRLEQSGHCEAEVEAVLERLLADGSLNDQALASHYMAARMERLGHGPLRLVRELVRRGVEESVVQAALCAGLAQGDLDPERVLRREVHRRFSHETVTPREYRRVYNAMLRAGFEPLSIRSALDRYSRDPGFNESEYPQE</sequence>
<evidence type="ECO:0000313" key="8">
    <source>
        <dbReference type="EMBL" id="MBD3867625.1"/>
    </source>
</evidence>